<evidence type="ECO:0000313" key="2">
    <source>
        <dbReference type="Proteomes" id="UP000029444"/>
    </source>
</evidence>
<gene>
    <name evidence="1" type="ORF">Y5S_02372</name>
</gene>
<comment type="caution">
    <text evidence="1">The sequence shown here is derived from an EMBL/GenBank/DDBJ whole genome shotgun (WGS) entry which is preliminary data.</text>
</comment>
<dbReference type="PATRIC" id="fig|1177154.3.peg.2406"/>
<evidence type="ECO:0000313" key="1">
    <source>
        <dbReference type="EMBL" id="KGD64317.1"/>
    </source>
</evidence>
<keyword evidence="2" id="KW-1185">Reference proteome</keyword>
<sequence>MISRHLQRLGFPAAPPPISALGDYSALQLSYSGRIMKTTKTAALLFMTFTLSILAGCQGLQGERDGDYYFSPAGAYILDLSINTFRGEVVLDERCDRNGGSTTFWDGSGRLFRADYLNVQNHPMIEAPRFASDLTLLNLTLNSYLREVVAKAPMITSAEASYREFLEDSDPKALFAIIGINIDAAQVKDIEAESGTYYYGFLLFKRGDLIYVLQHRQPVLMPEKMKAVLLNLAEGMEIPGRVRDDTDLEKLRRILKKMAPGGTDGDPVRLCEPATP</sequence>
<dbReference type="EMBL" id="ARXV01000009">
    <property type="protein sequence ID" value="KGD64317.1"/>
    <property type="molecule type" value="Genomic_DNA"/>
</dbReference>
<organism evidence="1 2">
    <name type="scientific">Alcanivorax nanhaiticus</name>
    <dbReference type="NCBI Taxonomy" id="1177154"/>
    <lineage>
        <taxon>Bacteria</taxon>
        <taxon>Pseudomonadati</taxon>
        <taxon>Pseudomonadota</taxon>
        <taxon>Gammaproteobacteria</taxon>
        <taxon>Oceanospirillales</taxon>
        <taxon>Alcanivoracaceae</taxon>
        <taxon>Alcanivorax</taxon>
    </lineage>
</organism>
<dbReference type="AlphaFoldDB" id="A0A095SIA9"/>
<proteinExistence type="predicted"/>
<protein>
    <submittedName>
        <fullName evidence="1">Uncharacterized protein</fullName>
    </submittedName>
</protein>
<reference evidence="1 2" key="1">
    <citation type="submission" date="2012-09" db="EMBL/GenBank/DDBJ databases">
        <title>Genome Sequence of alkane-degrading Bacterium Alcanivorax sp. 19-m-6.</title>
        <authorList>
            <person name="Lai Q."/>
            <person name="Shao Z."/>
        </authorList>
    </citation>
    <scope>NUCLEOTIDE SEQUENCE [LARGE SCALE GENOMIC DNA]</scope>
    <source>
        <strain evidence="1 2">19-m-6</strain>
    </source>
</reference>
<dbReference type="STRING" id="1177154.Y5S_02372"/>
<name>A0A095SIA9_9GAMM</name>
<dbReference type="eggNOG" id="ENOG5034CI9">
    <property type="taxonomic scope" value="Bacteria"/>
</dbReference>
<dbReference type="Proteomes" id="UP000029444">
    <property type="component" value="Unassembled WGS sequence"/>
</dbReference>
<accession>A0A095SIA9</accession>